<evidence type="ECO:0000256" key="10">
    <source>
        <dbReference type="HAMAP-Rule" id="MF_02019"/>
    </source>
</evidence>
<feature type="domain" description="Mur ligase central" evidence="14">
    <location>
        <begin position="112"/>
        <end position="291"/>
    </location>
</feature>
<dbReference type="SUPFAM" id="SSF63418">
    <property type="entry name" value="MurE/MurF N-terminal domain"/>
    <property type="match status" value="1"/>
</dbReference>
<evidence type="ECO:0000256" key="4">
    <source>
        <dbReference type="ARBA" id="ARBA00022741"/>
    </source>
</evidence>
<keyword evidence="1 10" id="KW-0963">Cytoplasm</keyword>
<evidence type="ECO:0000256" key="8">
    <source>
        <dbReference type="ARBA" id="ARBA00023306"/>
    </source>
</evidence>
<dbReference type="EMBL" id="JASTZU010000038">
    <property type="protein sequence ID" value="MDL4841267.1"/>
    <property type="molecule type" value="Genomic_DNA"/>
</dbReference>
<comment type="subcellular location">
    <subcellularLocation>
        <location evidence="10 11">Cytoplasm</location>
    </subcellularLocation>
</comment>
<name>A0ABT7L7Q7_9BACI</name>
<protein>
    <recommendedName>
        <fullName evidence="10 11">UDP-N-acetylmuramoyl-tripeptide--D-alanyl-D-alanine ligase</fullName>
        <ecNumber evidence="10 11">6.3.2.10</ecNumber>
    </recommendedName>
    <alternativeName>
        <fullName evidence="10">D-alanyl-D-alanine-adding enzyme</fullName>
    </alternativeName>
</protein>
<keyword evidence="8 10" id="KW-0131">Cell cycle</keyword>
<evidence type="ECO:0000256" key="9">
    <source>
        <dbReference type="ARBA" id="ARBA00023316"/>
    </source>
</evidence>
<evidence type="ECO:0000256" key="6">
    <source>
        <dbReference type="ARBA" id="ARBA00022960"/>
    </source>
</evidence>
<keyword evidence="9 10" id="KW-0961">Cell wall biogenesis/degradation</keyword>
<dbReference type="HAMAP" id="MF_02019">
    <property type="entry name" value="MurF"/>
    <property type="match status" value="1"/>
</dbReference>
<dbReference type="RefSeq" id="WP_285932491.1">
    <property type="nucleotide sequence ID" value="NZ_JASTZU010000038.1"/>
</dbReference>
<comment type="caution">
    <text evidence="15">The sequence shown here is derived from an EMBL/GenBank/DDBJ whole genome shotgun (WGS) entry which is preliminary data.</text>
</comment>
<organism evidence="15 16">
    <name type="scientific">Aquibacillus rhizosphaerae</name>
    <dbReference type="NCBI Taxonomy" id="3051431"/>
    <lineage>
        <taxon>Bacteria</taxon>
        <taxon>Bacillati</taxon>
        <taxon>Bacillota</taxon>
        <taxon>Bacilli</taxon>
        <taxon>Bacillales</taxon>
        <taxon>Bacillaceae</taxon>
        <taxon>Aquibacillus</taxon>
    </lineage>
</organism>
<evidence type="ECO:0000256" key="7">
    <source>
        <dbReference type="ARBA" id="ARBA00022984"/>
    </source>
</evidence>
<evidence type="ECO:0000313" key="16">
    <source>
        <dbReference type="Proteomes" id="UP001235343"/>
    </source>
</evidence>
<dbReference type="NCBIfam" id="TIGR01143">
    <property type="entry name" value="murF"/>
    <property type="match status" value="1"/>
</dbReference>
<accession>A0ABT7L7Q7</accession>
<dbReference type="InterPro" id="IPR013221">
    <property type="entry name" value="Mur_ligase_cen"/>
</dbReference>
<dbReference type="PANTHER" id="PTHR43024:SF1">
    <property type="entry name" value="UDP-N-ACETYLMURAMOYL-TRIPEPTIDE--D-ALANYL-D-ALANINE LIGASE"/>
    <property type="match status" value="1"/>
</dbReference>
<dbReference type="InterPro" id="IPR004101">
    <property type="entry name" value="Mur_ligase_C"/>
</dbReference>
<dbReference type="InterPro" id="IPR051046">
    <property type="entry name" value="MurCDEF_CellWall_CoF430Synth"/>
</dbReference>
<evidence type="ECO:0000256" key="3">
    <source>
        <dbReference type="ARBA" id="ARBA00022618"/>
    </source>
</evidence>
<keyword evidence="5 10" id="KW-0067">ATP-binding</keyword>
<keyword evidence="6 10" id="KW-0133">Cell shape</keyword>
<dbReference type="PANTHER" id="PTHR43024">
    <property type="entry name" value="UDP-N-ACETYLMURAMOYL-TRIPEPTIDE--D-ALANYL-D-ALANINE LIGASE"/>
    <property type="match status" value="1"/>
</dbReference>
<dbReference type="SUPFAM" id="SSF53623">
    <property type="entry name" value="MurD-like peptide ligases, catalytic domain"/>
    <property type="match status" value="1"/>
</dbReference>
<dbReference type="Proteomes" id="UP001235343">
    <property type="component" value="Unassembled WGS sequence"/>
</dbReference>
<evidence type="ECO:0000259" key="12">
    <source>
        <dbReference type="Pfam" id="PF01225"/>
    </source>
</evidence>
<dbReference type="Pfam" id="PF01225">
    <property type="entry name" value="Mur_ligase"/>
    <property type="match status" value="1"/>
</dbReference>
<dbReference type="Gene3D" id="3.40.1190.10">
    <property type="entry name" value="Mur-like, catalytic domain"/>
    <property type="match status" value="1"/>
</dbReference>
<evidence type="ECO:0000256" key="5">
    <source>
        <dbReference type="ARBA" id="ARBA00022840"/>
    </source>
</evidence>
<dbReference type="Gene3D" id="3.40.1390.10">
    <property type="entry name" value="MurE/MurF, N-terminal domain"/>
    <property type="match status" value="1"/>
</dbReference>
<keyword evidence="16" id="KW-1185">Reference proteome</keyword>
<keyword evidence="2 10" id="KW-0436">Ligase</keyword>
<keyword evidence="7 10" id="KW-0573">Peptidoglycan synthesis</keyword>
<dbReference type="Pfam" id="PF08245">
    <property type="entry name" value="Mur_ligase_M"/>
    <property type="match status" value="1"/>
</dbReference>
<evidence type="ECO:0000256" key="11">
    <source>
        <dbReference type="RuleBase" id="RU004136"/>
    </source>
</evidence>
<reference evidence="15 16" key="1">
    <citation type="submission" date="2023-06" db="EMBL/GenBank/DDBJ databases">
        <title>Aquibacillus rhizosphaerae LR5S19.</title>
        <authorList>
            <person name="Sun J.-Q."/>
        </authorList>
    </citation>
    <scope>NUCLEOTIDE SEQUENCE [LARGE SCALE GENOMIC DNA]</scope>
    <source>
        <strain evidence="15 16">LR5S19</strain>
    </source>
</reference>
<dbReference type="SUPFAM" id="SSF53244">
    <property type="entry name" value="MurD-like peptide ligases, peptide-binding domain"/>
    <property type="match status" value="1"/>
</dbReference>
<dbReference type="Gene3D" id="3.90.190.20">
    <property type="entry name" value="Mur ligase, C-terminal domain"/>
    <property type="match status" value="1"/>
</dbReference>
<dbReference type="InterPro" id="IPR000713">
    <property type="entry name" value="Mur_ligase_N"/>
</dbReference>
<dbReference type="InterPro" id="IPR035911">
    <property type="entry name" value="MurE/MurF_N"/>
</dbReference>
<proteinExistence type="inferred from homology"/>
<gene>
    <name evidence="10 15" type="primary">murF</name>
    <name evidence="15" type="ORF">QQS35_12520</name>
</gene>
<dbReference type="Pfam" id="PF02875">
    <property type="entry name" value="Mur_ligase_C"/>
    <property type="match status" value="1"/>
</dbReference>
<feature type="domain" description="Mur ligase N-terminal catalytic" evidence="12">
    <location>
        <begin position="25"/>
        <end position="102"/>
    </location>
</feature>
<keyword evidence="4 10" id="KW-0547">Nucleotide-binding</keyword>
<keyword evidence="3 10" id="KW-0132">Cell division</keyword>
<comment type="pathway">
    <text evidence="10 11">Cell wall biogenesis; peptidoglycan biosynthesis.</text>
</comment>
<dbReference type="GO" id="GO:0047480">
    <property type="term" value="F:UDP-N-acetylmuramoyl-tripeptide-D-alanyl-D-alanine ligase activity"/>
    <property type="evidence" value="ECO:0007669"/>
    <property type="project" value="UniProtKB-EC"/>
</dbReference>
<evidence type="ECO:0000313" key="15">
    <source>
        <dbReference type="EMBL" id="MDL4841267.1"/>
    </source>
</evidence>
<feature type="domain" description="Mur ligase C-terminal" evidence="13">
    <location>
        <begin position="314"/>
        <end position="439"/>
    </location>
</feature>
<evidence type="ECO:0000256" key="1">
    <source>
        <dbReference type="ARBA" id="ARBA00022490"/>
    </source>
</evidence>
<comment type="function">
    <text evidence="10 11">Involved in cell wall formation. Catalyzes the final step in the synthesis of UDP-N-acetylmuramoyl-pentapeptide, the precursor of murein.</text>
</comment>
<dbReference type="EC" id="6.3.2.10" evidence="10 11"/>
<comment type="similarity">
    <text evidence="10">Belongs to the MurCDEF family. MurF subfamily.</text>
</comment>
<dbReference type="InterPro" id="IPR005863">
    <property type="entry name" value="UDP-N-AcMur_synth"/>
</dbReference>
<dbReference type="InterPro" id="IPR036615">
    <property type="entry name" value="Mur_ligase_C_dom_sf"/>
</dbReference>
<evidence type="ECO:0000259" key="13">
    <source>
        <dbReference type="Pfam" id="PF02875"/>
    </source>
</evidence>
<dbReference type="InterPro" id="IPR036565">
    <property type="entry name" value="Mur-like_cat_sf"/>
</dbReference>
<comment type="catalytic activity">
    <reaction evidence="10 11">
        <text>D-alanyl-D-alanine + UDP-N-acetyl-alpha-D-muramoyl-L-alanyl-gamma-D-glutamyl-meso-2,6-diaminopimelate + ATP = UDP-N-acetyl-alpha-D-muramoyl-L-alanyl-gamma-D-glutamyl-meso-2,6-diaminopimeloyl-D-alanyl-D-alanine + ADP + phosphate + H(+)</text>
        <dbReference type="Rhea" id="RHEA:28374"/>
        <dbReference type="ChEBI" id="CHEBI:15378"/>
        <dbReference type="ChEBI" id="CHEBI:30616"/>
        <dbReference type="ChEBI" id="CHEBI:43474"/>
        <dbReference type="ChEBI" id="CHEBI:57822"/>
        <dbReference type="ChEBI" id="CHEBI:61386"/>
        <dbReference type="ChEBI" id="CHEBI:83905"/>
        <dbReference type="ChEBI" id="CHEBI:456216"/>
        <dbReference type="EC" id="6.3.2.10"/>
    </reaction>
</comment>
<evidence type="ECO:0000256" key="2">
    <source>
        <dbReference type="ARBA" id="ARBA00022598"/>
    </source>
</evidence>
<feature type="binding site" evidence="10">
    <location>
        <begin position="114"/>
        <end position="120"/>
    </location>
    <ligand>
        <name>ATP</name>
        <dbReference type="ChEBI" id="CHEBI:30616"/>
    </ligand>
</feature>
<sequence>MLFTTSFLAQLFPETKGVVADGIPIKEVTTDSRKSSNKSLFIPIKGESFDGHEFIKDAFNNGIVATLWNKDKKLPSFLPTDFPVFFVEDTLQALQQLAHEYRNKIDPIVIGVTGSNGKTTTKDLIGSVLQSTYRTHRTKGNFNNHIGLPLTILSMPIDTEVLVLEMGMSHFGEIELLSKIAKPDFAVITNIGESHIEFLGSRAGIAIAKAEIVAGLSNDGLLFIDGDEPLLDSFHKKNNVITIGFLNDNSRVIREYNMTASYTTFQLNDSDFRLNMLGKHNVKNASFAIEIAKQLDLPQEKINKSLLNIELTGMRFEILKGKNDVTIINDAYNASPTSMKASIEIVKQMSAYNRKVLVLGDMFEMGEHSKRLHRNVAQVITDEISHVLTFGEDSEEISSEVARLNPSVRVQHYHTKEDIIRNLQSYLNEETIILFKASRGMKFEALLEQLV</sequence>
<evidence type="ECO:0000259" key="14">
    <source>
        <dbReference type="Pfam" id="PF08245"/>
    </source>
</evidence>